<dbReference type="PANTHER" id="PTHR34287:SF2">
    <property type="match status" value="1"/>
</dbReference>
<sequence length="96" mass="11223">MSISEDFSIPRSSSSLNIQFVSKRTSEKLLGKFCDVSEFGFDYEISGLWSPPVQRNVYLDSPGRICDDSEMFKKLKFKASRRRRYKVFLCSFHHNL</sequence>
<name>A0A7J7P1K5_9MAGN</name>
<evidence type="ECO:0000313" key="2">
    <source>
        <dbReference type="Proteomes" id="UP000541444"/>
    </source>
</evidence>
<organism evidence="1 2">
    <name type="scientific">Kingdonia uniflora</name>
    <dbReference type="NCBI Taxonomy" id="39325"/>
    <lineage>
        <taxon>Eukaryota</taxon>
        <taxon>Viridiplantae</taxon>
        <taxon>Streptophyta</taxon>
        <taxon>Embryophyta</taxon>
        <taxon>Tracheophyta</taxon>
        <taxon>Spermatophyta</taxon>
        <taxon>Magnoliopsida</taxon>
        <taxon>Ranunculales</taxon>
        <taxon>Circaeasteraceae</taxon>
        <taxon>Kingdonia</taxon>
    </lineage>
</organism>
<keyword evidence="2" id="KW-1185">Reference proteome</keyword>
<dbReference type="EMBL" id="JACGCM010000347">
    <property type="protein sequence ID" value="KAF6173326.1"/>
    <property type="molecule type" value="Genomic_DNA"/>
</dbReference>
<dbReference type="AlphaFoldDB" id="A0A7J7P1K5"/>
<accession>A0A7J7P1K5</accession>
<protein>
    <submittedName>
        <fullName evidence="1">Uncharacterized protein</fullName>
    </submittedName>
</protein>
<evidence type="ECO:0000313" key="1">
    <source>
        <dbReference type="EMBL" id="KAF6173326.1"/>
    </source>
</evidence>
<proteinExistence type="predicted"/>
<dbReference type="OrthoDB" id="686565at2759"/>
<reference evidence="1 2" key="1">
    <citation type="journal article" date="2020" name="IScience">
        <title>Genome Sequencing of the Endangered Kingdonia uniflora (Circaeasteraceae, Ranunculales) Reveals Potential Mechanisms of Evolutionary Specialization.</title>
        <authorList>
            <person name="Sun Y."/>
            <person name="Deng T."/>
            <person name="Zhang A."/>
            <person name="Moore M.J."/>
            <person name="Landis J.B."/>
            <person name="Lin N."/>
            <person name="Zhang H."/>
            <person name="Zhang X."/>
            <person name="Huang J."/>
            <person name="Zhang X."/>
            <person name="Sun H."/>
            <person name="Wang H."/>
        </authorList>
    </citation>
    <scope>NUCLEOTIDE SEQUENCE [LARGE SCALE GENOMIC DNA]</scope>
    <source>
        <strain evidence="1">TB1705</strain>
        <tissue evidence="1">Leaf</tissue>
    </source>
</reference>
<comment type="caution">
    <text evidence="1">The sequence shown here is derived from an EMBL/GenBank/DDBJ whole genome shotgun (WGS) entry which is preliminary data.</text>
</comment>
<dbReference type="PANTHER" id="PTHR34287">
    <property type="entry name" value="OS06G0551500 PROTEIN-RELATED"/>
    <property type="match status" value="1"/>
</dbReference>
<dbReference type="Proteomes" id="UP000541444">
    <property type="component" value="Unassembled WGS sequence"/>
</dbReference>
<gene>
    <name evidence="1" type="ORF">GIB67_027021</name>
</gene>